<reference evidence="2 3" key="1">
    <citation type="submission" date="2015-11" db="EMBL/GenBank/DDBJ databases">
        <title>The genome of Debaryomyces fabryi.</title>
        <authorList>
            <person name="Tafer H."/>
            <person name="Lopandic K."/>
        </authorList>
    </citation>
    <scope>NUCLEOTIDE SEQUENCE [LARGE SCALE GENOMIC DNA]</scope>
    <source>
        <strain evidence="2 3">CBS 789</strain>
    </source>
</reference>
<evidence type="ECO:0000313" key="3">
    <source>
        <dbReference type="Proteomes" id="UP000054251"/>
    </source>
</evidence>
<dbReference type="Proteomes" id="UP000054251">
    <property type="component" value="Unassembled WGS sequence"/>
</dbReference>
<evidence type="ECO:0000256" key="1">
    <source>
        <dbReference type="RuleBase" id="RU364142"/>
    </source>
</evidence>
<accession>A0A0V1PVY2</accession>
<dbReference type="RefSeq" id="XP_015466315.1">
    <property type="nucleotide sequence ID" value="XM_015612834.1"/>
</dbReference>
<keyword evidence="3" id="KW-1185">Reference proteome</keyword>
<comment type="similarity">
    <text evidence="1">Belongs to the Mediator complex subunit 5 family.</text>
</comment>
<evidence type="ECO:0000313" key="2">
    <source>
        <dbReference type="EMBL" id="KSA00213.1"/>
    </source>
</evidence>
<dbReference type="GO" id="GO:0016592">
    <property type="term" value="C:mediator complex"/>
    <property type="evidence" value="ECO:0007669"/>
    <property type="project" value="InterPro"/>
</dbReference>
<protein>
    <recommendedName>
        <fullName evidence="1">Mediator of RNA polymerase II transcription subunit 5</fullName>
    </recommendedName>
    <alternativeName>
        <fullName evidence="1">Mediator complex subunit 5</fullName>
    </alternativeName>
</protein>
<proteinExistence type="inferred from homology"/>
<keyword evidence="1" id="KW-0010">Activator</keyword>
<keyword evidence="1" id="KW-0804">Transcription</keyword>
<organism evidence="2 3">
    <name type="scientific">Debaryomyces fabryi</name>
    <dbReference type="NCBI Taxonomy" id="58627"/>
    <lineage>
        <taxon>Eukaryota</taxon>
        <taxon>Fungi</taxon>
        <taxon>Dikarya</taxon>
        <taxon>Ascomycota</taxon>
        <taxon>Saccharomycotina</taxon>
        <taxon>Pichiomycetes</taxon>
        <taxon>Debaryomycetaceae</taxon>
        <taxon>Debaryomyces</taxon>
    </lineage>
</organism>
<name>A0A0V1PVY2_9ASCO</name>
<dbReference type="InterPro" id="IPR014801">
    <property type="entry name" value="Mediator_Med5_fun"/>
</dbReference>
<sequence>MTSLTAPISLHSLVKLCCKRKSTSKVFVSLYYQLEEKSTIQSNDYLLNLLQSDPKIKSKKESNLIREYALALAISSESLLERFWKFLPELLLENQTQYLIDLNNILLGKSNIERPSSDIFKEIFNNYFFKYTSNYVSSLTQSSSAAQLSLLIHIIVVWCSVIKKAPFHLDTSSFKQLAINIVSYLTEFNLQKLLNYFMSNASSILNADDLQVDLIQNSDNTKNSAVRSTTTTQLVNNISSINPKSRKATQLNIIKRYLWLNSIMKNWKFSNEVFLKQFEQNFLPHSLHNLKKPYTLAFELISALFRGIVVSIRSNESKYVLFNWKNFIITRLPSLLNNVKFTPLHITTGSEDSSFKQDTLEDAITNAFKSFEEPINKALTQFSMDSLSTCDLRLAFIKSCIYNKLILASYYHKIFEADNAVTIQGLNNGINQINQITSIRDEFEKRLLQINTEFTTLEDSGLIEYINSLPGLLEFLESKQLELSETINQ</sequence>
<comment type="subunit">
    <text evidence="1">Component of the Mediator complex.</text>
</comment>
<dbReference type="GO" id="GO:0003712">
    <property type="term" value="F:transcription coregulator activity"/>
    <property type="evidence" value="ECO:0007669"/>
    <property type="project" value="InterPro"/>
</dbReference>
<dbReference type="GeneID" id="26841014"/>
<comment type="caution">
    <text evidence="2">The sequence shown here is derived from an EMBL/GenBank/DDBJ whole genome shotgun (WGS) entry which is preliminary data.</text>
</comment>
<dbReference type="GO" id="GO:0006357">
    <property type="term" value="P:regulation of transcription by RNA polymerase II"/>
    <property type="evidence" value="ECO:0007669"/>
    <property type="project" value="InterPro"/>
</dbReference>
<dbReference type="AlphaFoldDB" id="A0A0V1PVY2"/>
<feature type="non-terminal residue" evidence="2">
    <location>
        <position position="489"/>
    </location>
</feature>
<comment type="subcellular location">
    <subcellularLocation>
        <location evidence="1">Nucleus</location>
    </subcellularLocation>
</comment>
<dbReference type="OrthoDB" id="5322661at2759"/>
<comment type="function">
    <text evidence="1">Component of the Mediator complex, a coactivator involved in the regulated transcription of nearly all RNA polymerase II-dependent genes. Mediator functions as a bridge to convey information from gene-specific regulatory proteins to the basal RNA polymerase II transcription machinery. Mediator is recruited to promoters by direct interactions with regulatory proteins and serves as a scaffold for the assembly of a functional preinitiation complex with RNA polymerase II and the general transcription factors.</text>
</comment>
<keyword evidence="1" id="KW-0805">Transcription regulation</keyword>
<keyword evidence="1" id="KW-0539">Nucleus</keyword>
<dbReference type="Pfam" id="PF08689">
    <property type="entry name" value="Med5"/>
    <property type="match status" value="1"/>
</dbReference>
<dbReference type="EMBL" id="LMYN01000097">
    <property type="protein sequence ID" value="KSA00213.1"/>
    <property type="molecule type" value="Genomic_DNA"/>
</dbReference>
<gene>
    <name evidence="1" type="primary">MED5</name>
    <name evidence="2" type="ORF">AC631_04005</name>
</gene>